<dbReference type="PANTHER" id="PTHR33993">
    <property type="entry name" value="GLYOXALASE-RELATED"/>
    <property type="match status" value="1"/>
</dbReference>
<dbReference type="InterPro" id="IPR041581">
    <property type="entry name" value="Glyoxalase_6"/>
</dbReference>
<dbReference type="SUPFAM" id="SSF54593">
    <property type="entry name" value="Glyoxalase/Bleomycin resistance protein/Dihydroxybiphenyl dioxygenase"/>
    <property type="match status" value="1"/>
</dbReference>
<evidence type="ECO:0000259" key="1">
    <source>
        <dbReference type="PROSITE" id="PS51819"/>
    </source>
</evidence>
<keyword evidence="3" id="KW-1185">Reference proteome</keyword>
<sequence>MSDAEGVITGVGGIFFKCRDREKLVSWYQDKLGFPFDGAGASFVFREDDDPEKLGYFVWGPFKRESEYFRPSGKEFMINLRVRGIEKLVERLKKMGVEQIGEIEEFEYGKFAWIMDPEGTKIELWEQLGEPPIMDE</sequence>
<proteinExistence type="predicted"/>
<dbReference type="EMBL" id="FNAK01000006">
    <property type="protein sequence ID" value="SDE40407.1"/>
    <property type="molecule type" value="Genomic_DNA"/>
</dbReference>
<dbReference type="PROSITE" id="PS51819">
    <property type="entry name" value="VOC"/>
    <property type="match status" value="1"/>
</dbReference>
<dbReference type="AlphaFoldDB" id="A0A1G7CM46"/>
<name>A0A1G7CM46_9PROT</name>
<dbReference type="STRING" id="637679.GCA_001550055_03061"/>
<dbReference type="Pfam" id="PF18029">
    <property type="entry name" value="Glyoxalase_6"/>
    <property type="match status" value="1"/>
</dbReference>
<accession>A0A1G7CM46</accession>
<dbReference type="Proteomes" id="UP000183685">
    <property type="component" value="Unassembled WGS sequence"/>
</dbReference>
<dbReference type="InterPro" id="IPR037523">
    <property type="entry name" value="VOC_core"/>
</dbReference>
<protein>
    <recommendedName>
        <fullName evidence="1">VOC domain-containing protein</fullName>
    </recommendedName>
</protein>
<dbReference type="InterPro" id="IPR052164">
    <property type="entry name" value="Anthracycline_SecMetBiosynth"/>
</dbReference>
<dbReference type="RefSeq" id="WP_068306671.1">
    <property type="nucleotide sequence ID" value="NZ_DAIOMO010000001.1"/>
</dbReference>
<dbReference type="PANTHER" id="PTHR33993:SF5">
    <property type="entry name" value="GLYOXALASE"/>
    <property type="match status" value="1"/>
</dbReference>
<gene>
    <name evidence="2" type="ORF">SAMN04488071_2860</name>
</gene>
<dbReference type="OrthoDB" id="9799428at2"/>
<organism evidence="2 3">
    <name type="scientific">Kordiimonas lacus</name>
    <dbReference type="NCBI Taxonomy" id="637679"/>
    <lineage>
        <taxon>Bacteria</taxon>
        <taxon>Pseudomonadati</taxon>
        <taxon>Pseudomonadota</taxon>
        <taxon>Alphaproteobacteria</taxon>
        <taxon>Kordiimonadales</taxon>
        <taxon>Kordiimonadaceae</taxon>
        <taxon>Kordiimonas</taxon>
    </lineage>
</organism>
<evidence type="ECO:0000313" key="3">
    <source>
        <dbReference type="Proteomes" id="UP000183685"/>
    </source>
</evidence>
<dbReference type="CDD" id="cd06587">
    <property type="entry name" value="VOC"/>
    <property type="match status" value="1"/>
</dbReference>
<feature type="domain" description="VOC" evidence="1">
    <location>
        <begin position="10"/>
        <end position="127"/>
    </location>
</feature>
<dbReference type="Gene3D" id="3.10.180.10">
    <property type="entry name" value="2,3-Dihydroxybiphenyl 1,2-Dioxygenase, domain 1"/>
    <property type="match status" value="1"/>
</dbReference>
<dbReference type="InterPro" id="IPR029068">
    <property type="entry name" value="Glyas_Bleomycin-R_OHBP_Dase"/>
</dbReference>
<evidence type="ECO:0000313" key="2">
    <source>
        <dbReference type="EMBL" id="SDE40407.1"/>
    </source>
</evidence>
<reference evidence="2 3" key="1">
    <citation type="submission" date="2016-10" db="EMBL/GenBank/DDBJ databases">
        <authorList>
            <person name="de Groot N.N."/>
        </authorList>
    </citation>
    <scope>NUCLEOTIDE SEQUENCE [LARGE SCALE GENOMIC DNA]</scope>
    <source>
        <strain evidence="2 3">CGMCC 1.9109</strain>
    </source>
</reference>